<reference evidence="6 7" key="1">
    <citation type="journal article" date="2019" name="Nat. Ecol. Evol.">
        <title>Megaphylogeny resolves global patterns of mushroom evolution.</title>
        <authorList>
            <person name="Varga T."/>
            <person name="Krizsan K."/>
            <person name="Foldi C."/>
            <person name="Dima B."/>
            <person name="Sanchez-Garcia M."/>
            <person name="Sanchez-Ramirez S."/>
            <person name="Szollosi G.J."/>
            <person name="Szarkandi J.G."/>
            <person name="Papp V."/>
            <person name="Albert L."/>
            <person name="Andreopoulos W."/>
            <person name="Angelini C."/>
            <person name="Antonin V."/>
            <person name="Barry K.W."/>
            <person name="Bougher N.L."/>
            <person name="Buchanan P."/>
            <person name="Buyck B."/>
            <person name="Bense V."/>
            <person name="Catcheside P."/>
            <person name="Chovatia M."/>
            <person name="Cooper J."/>
            <person name="Damon W."/>
            <person name="Desjardin D."/>
            <person name="Finy P."/>
            <person name="Geml J."/>
            <person name="Haridas S."/>
            <person name="Hughes K."/>
            <person name="Justo A."/>
            <person name="Karasinski D."/>
            <person name="Kautmanova I."/>
            <person name="Kiss B."/>
            <person name="Kocsube S."/>
            <person name="Kotiranta H."/>
            <person name="LaButti K.M."/>
            <person name="Lechner B.E."/>
            <person name="Liimatainen K."/>
            <person name="Lipzen A."/>
            <person name="Lukacs Z."/>
            <person name="Mihaltcheva S."/>
            <person name="Morgado L.N."/>
            <person name="Niskanen T."/>
            <person name="Noordeloos M.E."/>
            <person name="Ohm R.A."/>
            <person name="Ortiz-Santana B."/>
            <person name="Ovrebo C."/>
            <person name="Racz N."/>
            <person name="Riley R."/>
            <person name="Savchenko A."/>
            <person name="Shiryaev A."/>
            <person name="Soop K."/>
            <person name="Spirin V."/>
            <person name="Szebenyi C."/>
            <person name="Tomsovsky M."/>
            <person name="Tulloss R.E."/>
            <person name="Uehling J."/>
            <person name="Grigoriev I.V."/>
            <person name="Vagvolgyi C."/>
            <person name="Papp T."/>
            <person name="Martin F.M."/>
            <person name="Miettinen O."/>
            <person name="Hibbett D.S."/>
            <person name="Nagy L.G."/>
        </authorList>
    </citation>
    <scope>NUCLEOTIDE SEQUENCE [LARGE SCALE GENOMIC DNA]</scope>
    <source>
        <strain evidence="6 7">CBS 121175</strain>
    </source>
</reference>
<evidence type="ECO:0000256" key="5">
    <source>
        <dbReference type="ARBA" id="ARBA00022898"/>
    </source>
</evidence>
<evidence type="ECO:0000313" key="7">
    <source>
        <dbReference type="Proteomes" id="UP000307440"/>
    </source>
</evidence>
<comment type="similarity">
    <text evidence="2">Belongs to the class-III pyridoxal-phosphate-dependent aminotransferase family.</text>
</comment>
<dbReference type="Gene3D" id="3.40.640.10">
    <property type="entry name" value="Type I PLP-dependent aspartate aminotransferase-like (Major domain)"/>
    <property type="match status" value="1"/>
</dbReference>
<dbReference type="InterPro" id="IPR015422">
    <property type="entry name" value="PyrdxlP-dep_Trfase_small"/>
</dbReference>
<dbReference type="Gene3D" id="3.90.1150.10">
    <property type="entry name" value="Aspartate Aminotransferase, domain 1"/>
    <property type="match status" value="2"/>
</dbReference>
<organism evidence="6 7">
    <name type="scientific">Coprinopsis marcescibilis</name>
    <name type="common">Agaric fungus</name>
    <name type="synonym">Psathyrella marcescibilis</name>
    <dbReference type="NCBI Taxonomy" id="230819"/>
    <lineage>
        <taxon>Eukaryota</taxon>
        <taxon>Fungi</taxon>
        <taxon>Dikarya</taxon>
        <taxon>Basidiomycota</taxon>
        <taxon>Agaricomycotina</taxon>
        <taxon>Agaricomycetes</taxon>
        <taxon>Agaricomycetidae</taxon>
        <taxon>Agaricales</taxon>
        <taxon>Agaricineae</taxon>
        <taxon>Psathyrellaceae</taxon>
        <taxon>Coprinopsis</taxon>
    </lineage>
</organism>
<evidence type="ECO:0000313" key="6">
    <source>
        <dbReference type="EMBL" id="TFK21486.1"/>
    </source>
</evidence>
<protein>
    <submittedName>
        <fullName evidence="6">Aminotransferase</fullName>
    </submittedName>
</protein>
<dbReference type="InterPro" id="IPR015421">
    <property type="entry name" value="PyrdxlP-dep_Trfase_major"/>
</dbReference>
<dbReference type="AlphaFoldDB" id="A0A5C3KMQ3"/>
<keyword evidence="5" id="KW-0663">Pyridoxal phosphate</keyword>
<dbReference type="CDD" id="cd00610">
    <property type="entry name" value="OAT_like"/>
    <property type="match status" value="1"/>
</dbReference>
<dbReference type="SUPFAM" id="SSF53383">
    <property type="entry name" value="PLP-dependent transferases"/>
    <property type="match status" value="1"/>
</dbReference>
<evidence type="ECO:0000256" key="4">
    <source>
        <dbReference type="ARBA" id="ARBA00022679"/>
    </source>
</evidence>
<comment type="cofactor">
    <cofactor evidence="1">
        <name>pyridoxal 5'-phosphate</name>
        <dbReference type="ChEBI" id="CHEBI:597326"/>
    </cofactor>
</comment>
<dbReference type="Proteomes" id="UP000307440">
    <property type="component" value="Unassembled WGS sequence"/>
</dbReference>
<name>A0A5C3KMQ3_COPMA</name>
<dbReference type="PANTHER" id="PTHR11986">
    <property type="entry name" value="AMINOTRANSFERASE CLASS III"/>
    <property type="match status" value="1"/>
</dbReference>
<dbReference type="PANTHER" id="PTHR11986:SF79">
    <property type="entry name" value="ACETYLORNITHINE AMINOTRANSFERASE, MITOCHONDRIAL"/>
    <property type="match status" value="1"/>
</dbReference>
<accession>A0A5C3KMQ3</accession>
<dbReference type="EMBL" id="ML210267">
    <property type="protein sequence ID" value="TFK21486.1"/>
    <property type="molecule type" value="Genomic_DNA"/>
</dbReference>
<dbReference type="InterPro" id="IPR015424">
    <property type="entry name" value="PyrdxlP-dep_Trfase"/>
</dbReference>
<dbReference type="STRING" id="230819.A0A5C3KMQ3"/>
<keyword evidence="4 6" id="KW-0808">Transferase</keyword>
<dbReference type="FunFam" id="3.40.640.10:FF:000013">
    <property type="entry name" value="4-aminobutyrate aminotransferase"/>
    <property type="match status" value="1"/>
</dbReference>
<keyword evidence="7" id="KW-1185">Reference proteome</keyword>
<dbReference type="Pfam" id="PF00202">
    <property type="entry name" value="Aminotran_3"/>
    <property type="match status" value="1"/>
</dbReference>
<dbReference type="InterPro" id="IPR050103">
    <property type="entry name" value="Class-III_PLP-dep_AT"/>
</dbReference>
<evidence type="ECO:0000256" key="2">
    <source>
        <dbReference type="ARBA" id="ARBA00008954"/>
    </source>
</evidence>
<dbReference type="OrthoDB" id="10260828at2759"/>
<gene>
    <name evidence="6" type="ORF">FA15DRAFT_597832</name>
</gene>
<evidence type="ECO:0000256" key="1">
    <source>
        <dbReference type="ARBA" id="ARBA00001933"/>
    </source>
</evidence>
<dbReference type="InterPro" id="IPR049704">
    <property type="entry name" value="Aminotrans_3_PPA_site"/>
</dbReference>
<proteinExistence type="inferred from homology"/>
<dbReference type="InterPro" id="IPR005814">
    <property type="entry name" value="Aminotrans_3"/>
</dbReference>
<evidence type="ECO:0000256" key="3">
    <source>
        <dbReference type="ARBA" id="ARBA00022576"/>
    </source>
</evidence>
<dbReference type="GO" id="GO:0030170">
    <property type="term" value="F:pyridoxal phosphate binding"/>
    <property type="evidence" value="ECO:0007669"/>
    <property type="project" value="InterPro"/>
</dbReference>
<keyword evidence="3 6" id="KW-0032">Aminotransferase</keyword>
<dbReference type="PROSITE" id="PS00600">
    <property type="entry name" value="AA_TRANSFER_CLASS_3"/>
    <property type="match status" value="1"/>
</dbReference>
<dbReference type="GO" id="GO:0042802">
    <property type="term" value="F:identical protein binding"/>
    <property type="evidence" value="ECO:0007669"/>
    <property type="project" value="TreeGrafter"/>
</dbReference>
<sequence>MKSSELGASNTVVLSLSLERSDPRPECIELASSCQSLCTGTTTSVSYLHFADNKFCSYRTLGASVVQARQGCALPRPNYATTNSKGSIRAMSTSDSKQAISSYDELYDFGVHHVTHGLGRITAGIMTKGDGSYVEYADGRRMLDFTCGIGVTNLGHAHHRVSSAAAEQCMKLVHSQCSIALHEPYLRLIERLLPIMPHPSLDSFFFWNSGSEAVEAALKMARVLTGRQNIICMQGAYHGRTFGAMAVTKSKTIYSEGFHPLMPGVFSIPYPFWHQAGLPHDTPSHDLSTHALTQLDLVLAQQTAPQDTAAIIIEPVLGEGGYVPAPAEFLQGLRQICDKHGILLIIDEVQSGFGRTGTYFAIEESGVRPDILLMAKGLGNGFPISAVGGTYAGNAVSCAAAVAVADAIREERVLENVQARSKELFSALNGLLYDPTIRPHILDIRGRGLMVGVEFDSPHGSGTGAQFATDNFPTTETINTLIAGSSPFKNRNGKAKDGNEIASTPKGMASRVAKRCIEKGMLILTTSVFEVIRFIPPLNVSKEDLAKGCQIFGEAVREVIREG</sequence>
<dbReference type="GO" id="GO:0008483">
    <property type="term" value="F:transaminase activity"/>
    <property type="evidence" value="ECO:0007669"/>
    <property type="project" value="UniProtKB-KW"/>
</dbReference>